<gene>
    <name evidence="2" type="ORF">MNOR_LOCUS552</name>
</gene>
<evidence type="ECO:0000256" key="1">
    <source>
        <dbReference type="SAM" id="MobiDB-lite"/>
    </source>
</evidence>
<organism evidence="2 3">
    <name type="scientific">Meganyctiphanes norvegica</name>
    <name type="common">Northern krill</name>
    <name type="synonym">Thysanopoda norvegica</name>
    <dbReference type="NCBI Taxonomy" id="48144"/>
    <lineage>
        <taxon>Eukaryota</taxon>
        <taxon>Metazoa</taxon>
        <taxon>Ecdysozoa</taxon>
        <taxon>Arthropoda</taxon>
        <taxon>Crustacea</taxon>
        <taxon>Multicrustacea</taxon>
        <taxon>Malacostraca</taxon>
        <taxon>Eumalacostraca</taxon>
        <taxon>Eucarida</taxon>
        <taxon>Euphausiacea</taxon>
        <taxon>Euphausiidae</taxon>
        <taxon>Meganyctiphanes</taxon>
    </lineage>
</organism>
<comment type="caution">
    <text evidence="2">The sequence shown here is derived from an EMBL/GenBank/DDBJ whole genome shotgun (WGS) entry which is preliminary data.</text>
</comment>
<dbReference type="EMBL" id="CAXKWB010000126">
    <property type="protein sequence ID" value="CAL4059430.1"/>
    <property type="molecule type" value="Genomic_DNA"/>
</dbReference>
<evidence type="ECO:0000313" key="2">
    <source>
        <dbReference type="EMBL" id="CAL4059430.1"/>
    </source>
</evidence>
<proteinExistence type="predicted"/>
<evidence type="ECO:0000313" key="3">
    <source>
        <dbReference type="Proteomes" id="UP001497623"/>
    </source>
</evidence>
<name>A0AAV2PHH1_MEGNR</name>
<dbReference type="AlphaFoldDB" id="A0AAV2PHH1"/>
<sequence>MTLFFFQFTCCMGGWKSMRGVTLCPARCCAGYEERTLEMPLLKSPVVCHKLSDEEMLQREEQMKDLEKERATKKQKEKEEQMRKMELQKQHQQQRISHNSLKKLVNSGYMEDEPRRDTRGSGEYEEFLLRNLQFFRDLFFQGYTSKDLISGLEKFLNAHLSPSSYELQPHFRLRH</sequence>
<feature type="compositionally biased region" description="Basic and acidic residues" evidence="1">
    <location>
        <begin position="63"/>
        <end position="89"/>
    </location>
</feature>
<dbReference type="Proteomes" id="UP001497623">
    <property type="component" value="Unassembled WGS sequence"/>
</dbReference>
<reference evidence="2 3" key="1">
    <citation type="submission" date="2024-05" db="EMBL/GenBank/DDBJ databases">
        <authorList>
            <person name="Wallberg A."/>
        </authorList>
    </citation>
    <scope>NUCLEOTIDE SEQUENCE [LARGE SCALE GENOMIC DNA]</scope>
</reference>
<protein>
    <submittedName>
        <fullName evidence="2">Uncharacterized protein</fullName>
    </submittedName>
</protein>
<accession>A0AAV2PHH1</accession>
<feature type="region of interest" description="Disordered" evidence="1">
    <location>
        <begin position="63"/>
        <end position="98"/>
    </location>
</feature>
<keyword evidence="3" id="KW-1185">Reference proteome</keyword>